<protein>
    <submittedName>
        <fullName evidence="2">Spore maturation protein CgeB</fullName>
    </submittedName>
</protein>
<keyword evidence="3" id="KW-1185">Reference proteome</keyword>
<comment type="caution">
    <text evidence="2">The sequence shown here is derived from an EMBL/GenBank/DDBJ whole genome shotgun (WGS) entry which is preliminary data.</text>
</comment>
<dbReference type="Pfam" id="PF13524">
    <property type="entry name" value="Glyco_trans_1_2"/>
    <property type="match status" value="1"/>
</dbReference>
<evidence type="ECO:0000259" key="1">
    <source>
        <dbReference type="Pfam" id="PF13524"/>
    </source>
</evidence>
<organism evidence="2 3">
    <name type="scientific">Candidatus Fervidibacter sacchari</name>
    <dbReference type="NCBI Taxonomy" id="1448929"/>
    <lineage>
        <taxon>Bacteria</taxon>
        <taxon>Candidatus Fervidibacterota</taxon>
        <taxon>Candidatus Fervidibacter</taxon>
    </lineage>
</organism>
<dbReference type="Gene3D" id="3.40.50.2000">
    <property type="entry name" value="Glycogen Phosphorylase B"/>
    <property type="match status" value="1"/>
</dbReference>
<sequence>MKVLFVAPYYGPVHSSGRLWVKWLRRLGCEVTVFDYRQAVIPERWYTKVRGGRRLQRFLMQFRLLQVAMQRPYDLIFVLKGETIYPSTLARIRKRHKGLIVNWMGDDPRNFPNIRNAFSFYDIIFLTDRGWVHAVQQLGYWAEHLPYGCDPDVHRRVNLTDEEWRRFHSDVCYVGRRDEREEWLVRLISNAHFLKIWGHGWEKTPFTALHPHIAGGGLNEEEMVKAFNAARIVLNLQPTQLITGVNYKTHEIAGSGAFQLTDFKEELPEMYEPGEEIVVFRSPEEIPELIERYLRDEKERRRIAEASQKRAYSDHTLEKRVRKLLEIVQKV</sequence>
<proteinExistence type="predicted"/>
<dbReference type="EMBL" id="JANUCP010000002">
    <property type="protein sequence ID" value="MCS3918547.1"/>
    <property type="molecule type" value="Genomic_DNA"/>
</dbReference>
<accession>A0ABT2EKS2</accession>
<reference evidence="2 3" key="1">
    <citation type="submission" date="2022-08" db="EMBL/GenBank/DDBJ databases">
        <title>Bacterial and archaeal communities from various locations to study Microbial Dark Matter (Phase II).</title>
        <authorList>
            <person name="Stepanauskas R."/>
        </authorList>
    </citation>
    <scope>NUCLEOTIDE SEQUENCE [LARGE SCALE GENOMIC DNA]</scope>
    <source>
        <strain evidence="2 3">PD1</strain>
    </source>
</reference>
<dbReference type="SUPFAM" id="SSF53756">
    <property type="entry name" value="UDP-Glycosyltransferase/glycogen phosphorylase"/>
    <property type="match status" value="1"/>
</dbReference>
<dbReference type="RefSeq" id="WP_259094485.1">
    <property type="nucleotide sequence ID" value="NZ_CP130454.1"/>
</dbReference>
<evidence type="ECO:0000313" key="2">
    <source>
        <dbReference type="EMBL" id="MCS3918547.1"/>
    </source>
</evidence>
<evidence type="ECO:0000313" key="3">
    <source>
        <dbReference type="Proteomes" id="UP001204798"/>
    </source>
</evidence>
<name>A0ABT2EKS2_9BACT</name>
<gene>
    <name evidence="2" type="ORF">M2350_000947</name>
</gene>
<feature type="domain" description="Spore protein YkvP/CgeB glycosyl transferase-like" evidence="1">
    <location>
        <begin position="180"/>
        <end position="326"/>
    </location>
</feature>
<dbReference type="Proteomes" id="UP001204798">
    <property type="component" value="Unassembled WGS sequence"/>
</dbReference>
<dbReference type="InterPro" id="IPR055259">
    <property type="entry name" value="YkvP/CgeB_Glyco_trans-like"/>
</dbReference>